<dbReference type="InterPro" id="IPR015358">
    <property type="entry name" value="Tscrpt_reg_MerR_DNA-bd"/>
</dbReference>
<dbReference type="InterPro" id="IPR009061">
    <property type="entry name" value="DNA-bd_dom_put_sf"/>
</dbReference>
<dbReference type="NCBIfam" id="TIGR02044">
    <property type="entry name" value="CueR"/>
    <property type="match status" value="1"/>
</dbReference>
<dbReference type="InterPro" id="IPR047057">
    <property type="entry name" value="MerR_fam"/>
</dbReference>
<evidence type="ECO:0000256" key="2">
    <source>
        <dbReference type="ARBA" id="ARBA00022490"/>
    </source>
</evidence>
<feature type="domain" description="HTH merR-type" evidence="7">
    <location>
        <begin position="8"/>
        <end position="77"/>
    </location>
</feature>
<dbReference type="Pfam" id="PF09278">
    <property type="entry name" value="MerR-DNA-bind"/>
    <property type="match status" value="1"/>
</dbReference>
<keyword evidence="6" id="KW-0175">Coiled coil</keyword>
<organism evidence="8 9">
    <name type="scientific">Rheinheimera soli</name>
    <dbReference type="NCBI Taxonomy" id="443616"/>
    <lineage>
        <taxon>Bacteria</taxon>
        <taxon>Pseudomonadati</taxon>
        <taxon>Pseudomonadota</taxon>
        <taxon>Gammaproteobacteria</taxon>
        <taxon>Chromatiales</taxon>
        <taxon>Chromatiaceae</taxon>
        <taxon>Rheinheimera</taxon>
    </lineage>
</organism>
<evidence type="ECO:0000256" key="5">
    <source>
        <dbReference type="ARBA" id="ARBA00023163"/>
    </source>
</evidence>
<comment type="caution">
    <text evidence="8">The sequence shown here is derived from an EMBL/GenBank/DDBJ whole genome shotgun (WGS) entry which is preliminary data.</text>
</comment>
<dbReference type="InterPro" id="IPR000551">
    <property type="entry name" value="MerR-type_HTH_dom"/>
</dbReference>
<comment type="subcellular location">
    <subcellularLocation>
        <location evidence="1">Cytoplasm</location>
    </subcellularLocation>
</comment>
<evidence type="ECO:0000259" key="7">
    <source>
        <dbReference type="PROSITE" id="PS50937"/>
    </source>
</evidence>
<gene>
    <name evidence="8" type="ORF">J2W69_003147</name>
</gene>
<dbReference type="PANTHER" id="PTHR30204">
    <property type="entry name" value="REDOX-CYCLING DRUG-SENSING TRANSCRIPTIONAL ACTIVATOR SOXR"/>
    <property type="match status" value="1"/>
</dbReference>
<dbReference type="InterPro" id="IPR011789">
    <property type="entry name" value="CueR"/>
</dbReference>
<dbReference type="PRINTS" id="PR00040">
    <property type="entry name" value="HTHMERR"/>
</dbReference>
<dbReference type="Pfam" id="PF00376">
    <property type="entry name" value="MerR"/>
    <property type="match status" value="1"/>
</dbReference>
<name>A0ABU1W2J5_9GAMM</name>
<feature type="coiled-coil region" evidence="6">
    <location>
        <begin position="89"/>
        <end position="119"/>
    </location>
</feature>
<dbReference type="PANTHER" id="PTHR30204:SF94">
    <property type="entry name" value="HEAVY METAL-DEPENDENT TRANSCRIPTIONAL REGULATOR HI_0293-RELATED"/>
    <property type="match status" value="1"/>
</dbReference>
<sequence>MANLVKTLVTIGQAAKQTGLSAKMIRYYEEEGLLLKANRTDAGYRLYNSQQLQQLGFIKQARALGFSIAQISSLLGLWRDPNRSSREVKQLAELHLDEIKKKVAELQQMQSLLQQLADSCCGDDQPQCAILDGLQK</sequence>
<keyword evidence="3" id="KW-0805">Transcription regulation</keyword>
<dbReference type="RefSeq" id="WP_310280164.1">
    <property type="nucleotide sequence ID" value="NZ_JAVDWR010000013.1"/>
</dbReference>
<dbReference type="Proteomes" id="UP001257909">
    <property type="component" value="Unassembled WGS sequence"/>
</dbReference>
<reference evidence="8 9" key="1">
    <citation type="submission" date="2023-07" db="EMBL/GenBank/DDBJ databases">
        <title>Sorghum-associated microbial communities from plants grown in Nebraska, USA.</title>
        <authorList>
            <person name="Schachtman D."/>
        </authorList>
    </citation>
    <scope>NUCLEOTIDE SEQUENCE [LARGE SCALE GENOMIC DNA]</scope>
    <source>
        <strain evidence="8 9">4138</strain>
    </source>
</reference>
<evidence type="ECO:0000256" key="3">
    <source>
        <dbReference type="ARBA" id="ARBA00023015"/>
    </source>
</evidence>
<evidence type="ECO:0000313" key="8">
    <source>
        <dbReference type="EMBL" id="MDR7122189.1"/>
    </source>
</evidence>
<dbReference type="Gene3D" id="1.10.1660.10">
    <property type="match status" value="1"/>
</dbReference>
<dbReference type="SUPFAM" id="SSF46955">
    <property type="entry name" value="Putative DNA-binding domain"/>
    <property type="match status" value="1"/>
</dbReference>
<keyword evidence="9" id="KW-1185">Reference proteome</keyword>
<evidence type="ECO:0000256" key="4">
    <source>
        <dbReference type="ARBA" id="ARBA00023125"/>
    </source>
</evidence>
<dbReference type="PROSITE" id="PS00552">
    <property type="entry name" value="HTH_MERR_1"/>
    <property type="match status" value="1"/>
</dbReference>
<evidence type="ECO:0000256" key="1">
    <source>
        <dbReference type="ARBA" id="ARBA00004496"/>
    </source>
</evidence>
<dbReference type="PROSITE" id="PS50937">
    <property type="entry name" value="HTH_MERR_2"/>
    <property type="match status" value="1"/>
</dbReference>
<protein>
    <submittedName>
        <fullName evidence="8">Cu(I)-responsive transcriptional regulator</fullName>
    </submittedName>
</protein>
<dbReference type="EMBL" id="JAVDWR010000013">
    <property type="protein sequence ID" value="MDR7122189.1"/>
    <property type="molecule type" value="Genomic_DNA"/>
</dbReference>
<dbReference type="SMART" id="SM00422">
    <property type="entry name" value="HTH_MERR"/>
    <property type="match status" value="1"/>
</dbReference>
<keyword evidence="4" id="KW-0238">DNA-binding</keyword>
<keyword evidence="5" id="KW-0804">Transcription</keyword>
<proteinExistence type="predicted"/>
<keyword evidence="2" id="KW-0963">Cytoplasm</keyword>
<evidence type="ECO:0000256" key="6">
    <source>
        <dbReference type="SAM" id="Coils"/>
    </source>
</evidence>
<evidence type="ECO:0000313" key="9">
    <source>
        <dbReference type="Proteomes" id="UP001257909"/>
    </source>
</evidence>
<accession>A0ABU1W2J5</accession>